<evidence type="ECO:0000313" key="2">
    <source>
        <dbReference type="Proteomes" id="UP000594836"/>
    </source>
</evidence>
<dbReference type="Proteomes" id="UP000594836">
    <property type="component" value="Chromosome"/>
</dbReference>
<proteinExistence type="predicted"/>
<organism evidence="1 2">
    <name type="scientific">Sphingomonas paucimobilis</name>
    <name type="common">Pseudomonas paucimobilis</name>
    <dbReference type="NCBI Taxonomy" id="13689"/>
    <lineage>
        <taxon>Bacteria</taxon>
        <taxon>Pseudomonadati</taxon>
        <taxon>Pseudomonadota</taxon>
        <taxon>Alphaproteobacteria</taxon>
        <taxon>Sphingomonadales</taxon>
        <taxon>Sphingomonadaceae</taxon>
        <taxon>Sphingomonas</taxon>
    </lineage>
</organism>
<evidence type="ECO:0000313" key="1">
    <source>
        <dbReference type="EMBL" id="QPT10565.1"/>
    </source>
</evidence>
<gene>
    <name evidence="1" type="ORF">I6G38_06285</name>
</gene>
<dbReference type="EMBL" id="CP065713">
    <property type="protein sequence ID" value="QPT10565.1"/>
    <property type="molecule type" value="Genomic_DNA"/>
</dbReference>
<accession>A0A7T3ADB1</accession>
<protein>
    <submittedName>
        <fullName evidence="1">Uncharacterized protein</fullName>
    </submittedName>
</protein>
<dbReference type="AlphaFoldDB" id="A0A7T3ADB1"/>
<sequence>MQRQCDDFNAIWPVGQRVRVTKDDGSNIMTTTRSQAQVLSDHTAVIWLVGISGCYLLDRVLPLTGRQR</sequence>
<name>A0A7T3ADB1_SPHPI</name>
<reference evidence="1 2" key="1">
    <citation type="submission" date="2020-12" db="EMBL/GenBank/DDBJ databases">
        <title>FDA dAtabase for Regulatory Grade micrObial Sequences (FDA-ARGOS): Supporting development and validation of Infectious Disease Dx tests.</title>
        <authorList>
            <person name="Sproer C."/>
            <person name="Gronow S."/>
            <person name="Severitt S."/>
            <person name="Schroder I."/>
            <person name="Tallon L."/>
            <person name="Sadzewicz L."/>
            <person name="Zhao X."/>
            <person name="Boylan J."/>
            <person name="Ott S."/>
            <person name="Bowen H."/>
            <person name="Vavikolanu K."/>
            <person name="Mehta A."/>
            <person name="Aluvathingal J."/>
            <person name="Nadendla S."/>
            <person name="Lowell S."/>
            <person name="Myers T."/>
            <person name="Yan Y."/>
            <person name="Sichtig H."/>
        </authorList>
    </citation>
    <scope>NUCLEOTIDE SEQUENCE [LARGE SCALE GENOMIC DNA]</scope>
    <source>
        <strain evidence="1 2">FDAARGOS_881</strain>
    </source>
</reference>